<keyword evidence="2" id="KW-0472">Membrane</keyword>
<keyword evidence="4" id="KW-1185">Reference proteome</keyword>
<dbReference type="EMBL" id="JBHSMS010000004">
    <property type="protein sequence ID" value="MFC5509693.1"/>
    <property type="molecule type" value="Genomic_DNA"/>
</dbReference>
<feature type="coiled-coil region" evidence="1">
    <location>
        <begin position="48"/>
        <end position="75"/>
    </location>
</feature>
<keyword evidence="2" id="KW-0812">Transmembrane</keyword>
<reference evidence="4" key="1">
    <citation type="journal article" date="2019" name="Int. J. Syst. Evol. Microbiol.">
        <title>The Global Catalogue of Microorganisms (GCM) 10K type strain sequencing project: providing services to taxonomists for standard genome sequencing and annotation.</title>
        <authorList>
            <consortium name="The Broad Institute Genomics Platform"/>
            <consortium name="The Broad Institute Genome Sequencing Center for Infectious Disease"/>
            <person name="Wu L."/>
            <person name="Ma J."/>
        </authorList>
    </citation>
    <scope>NUCLEOTIDE SEQUENCE [LARGE SCALE GENOMIC DNA]</scope>
    <source>
        <strain evidence="4">CCUG 38813</strain>
    </source>
</reference>
<feature type="transmembrane region" description="Helical" evidence="2">
    <location>
        <begin position="31"/>
        <end position="48"/>
    </location>
</feature>
<name>A0ABW0PCP9_9BURK</name>
<evidence type="ECO:0000256" key="1">
    <source>
        <dbReference type="SAM" id="Coils"/>
    </source>
</evidence>
<proteinExistence type="predicted"/>
<evidence type="ECO:0000256" key="2">
    <source>
        <dbReference type="SAM" id="Phobius"/>
    </source>
</evidence>
<dbReference type="RefSeq" id="WP_379715801.1">
    <property type="nucleotide sequence ID" value="NZ_JBHSMS010000004.1"/>
</dbReference>
<keyword evidence="1" id="KW-0175">Coiled coil</keyword>
<dbReference type="Proteomes" id="UP001596031">
    <property type="component" value="Unassembled WGS sequence"/>
</dbReference>
<accession>A0ABW0PCP9</accession>
<evidence type="ECO:0000313" key="3">
    <source>
        <dbReference type="EMBL" id="MFC5509693.1"/>
    </source>
</evidence>
<protein>
    <submittedName>
        <fullName evidence="3">Holin</fullName>
    </submittedName>
</protein>
<organism evidence="3 4">
    <name type="scientific">Massilia jejuensis</name>
    <dbReference type="NCBI Taxonomy" id="648894"/>
    <lineage>
        <taxon>Bacteria</taxon>
        <taxon>Pseudomonadati</taxon>
        <taxon>Pseudomonadota</taxon>
        <taxon>Betaproteobacteria</taxon>
        <taxon>Burkholderiales</taxon>
        <taxon>Oxalobacteraceae</taxon>
        <taxon>Telluria group</taxon>
        <taxon>Massilia</taxon>
    </lineage>
</organism>
<keyword evidence="2" id="KW-1133">Transmembrane helix</keyword>
<evidence type="ECO:0000313" key="4">
    <source>
        <dbReference type="Proteomes" id="UP001596031"/>
    </source>
</evidence>
<gene>
    <name evidence="3" type="ORF">ACFPOU_00965</name>
</gene>
<comment type="caution">
    <text evidence="3">The sequence shown here is derived from an EMBL/GenBank/DDBJ whole genome shotgun (WGS) entry which is preliminary data.</text>
</comment>
<sequence length="76" mass="8211">MKMNMVEITSMLGAVTSIGTAMTLERIGVGFGIVSGLVTLGLNVFYMIRKDAREQRQAELAIREAQARLAALGLEP</sequence>